<keyword evidence="2" id="KW-0503">Monooxygenase</keyword>
<proteinExistence type="predicted"/>
<dbReference type="Proteomes" id="UP000311713">
    <property type="component" value="Unassembled WGS sequence"/>
</dbReference>
<accession>A0A5C4V446</accession>
<reference evidence="2 3" key="1">
    <citation type="submission" date="2019-06" db="EMBL/GenBank/DDBJ databases">
        <title>Draft genome of Streptomyces sedi sp. JCM16909.</title>
        <authorList>
            <person name="Klykleung N."/>
            <person name="Tanasupawat S."/>
            <person name="Kudo T."/>
            <person name="Yuki M."/>
            <person name="Ohkuma M."/>
        </authorList>
    </citation>
    <scope>NUCLEOTIDE SEQUENCE [LARGE SCALE GENOMIC DNA]</scope>
    <source>
        <strain evidence="2 3">JCM 16909</strain>
    </source>
</reference>
<dbReference type="Gene3D" id="3.30.70.100">
    <property type="match status" value="2"/>
</dbReference>
<dbReference type="GO" id="GO:0004497">
    <property type="term" value="F:monooxygenase activity"/>
    <property type="evidence" value="ECO:0007669"/>
    <property type="project" value="UniProtKB-KW"/>
</dbReference>
<dbReference type="AlphaFoldDB" id="A0A5C4V446"/>
<sequence length="210" mass="22777">MVTDYGSTLIDVWELPEERIDASVARWRERVGLIRTAPGFRDARLHRRLSPEAPFGLVNVAHWDSVEARDEALAHPGFTASAATANGYATVHGGWYDVVADLTAPGGGDAGAGAGITFVSVFELPEEQVDAILPHWLDHAESVSKAPGFRDGRLHRAVAPDARFPLVLVARWDSVDAWRAADDDVHRRGLPPLPEHGAAHPALFRTVAAF</sequence>
<evidence type="ECO:0000259" key="1">
    <source>
        <dbReference type="Pfam" id="PF03992"/>
    </source>
</evidence>
<gene>
    <name evidence="2" type="ORF">FH715_12005</name>
</gene>
<dbReference type="Pfam" id="PF03992">
    <property type="entry name" value="ABM"/>
    <property type="match status" value="2"/>
</dbReference>
<comment type="caution">
    <text evidence="2">The sequence shown here is derived from an EMBL/GenBank/DDBJ whole genome shotgun (WGS) entry which is preliminary data.</text>
</comment>
<evidence type="ECO:0000313" key="3">
    <source>
        <dbReference type="Proteomes" id="UP000311713"/>
    </source>
</evidence>
<organism evidence="2 3">
    <name type="scientific">Streptomyces sedi</name>
    <dbReference type="NCBI Taxonomy" id="555059"/>
    <lineage>
        <taxon>Bacteria</taxon>
        <taxon>Bacillati</taxon>
        <taxon>Actinomycetota</taxon>
        <taxon>Actinomycetes</taxon>
        <taxon>Kitasatosporales</taxon>
        <taxon>Streptomycetaceae</taxon>
        <taxon>Streptomyces</taxon>
    </lineage>
</organism>
<dbReference type="OrthoDB" id="9795593at2"/>
<dbReference type="InterPro" id="IPR007138">
    <property type="entry name" value="ABM_dom"/>
</dbReference>
<feature type="domain" description="ABM" evidence="1">
    <location>
        <begin position="121"/>
        <end position="181"/>
    </location>
</feature>
<protein>
    <submittedName>
        <fullName evidence="2">Monooxygenase</fullName>
    </submittedName>
</protein>
<dbReference type="SUPFAM" id="SSF54909">
    <property type="entry name" value="Dimeric alpha+beta barrel"/>
    <property type="match status" value="2"/>
</dbReference>
<dbReference type="EMBL" id="VDGT01000007">
    <property type="protein sequence ID" value="TNM30704.1"/>
    <property type="molecule type" value="Genomic_DNA"/>
</dbReference>
<name>A0A5C4V446_9ACTN</name>
<keyword evidence="3" id="KW-1185">Reference proteome</keyword>
<evidence type="ECO:0000313" key="2">
    <source>
        <dbReference type="EMBL" id="TNM30704.1"/>
    </source>
</evidence>
<keyword evidence="2" id="KW-0560">Oxidoreductase</keyword>
<feature type="domain" description="ABM" evidence="1">
    <location>
        <begin position="14"/>
        <end position="81"/>
    </location>
</feature>
<dbReference type="InterPro" id="IPR011008">
    <property type="entry name" value="Dimeric_a/b-barrel"/>
</dbReference>
<dbReference type="RefSeq" id="WP_139644295.1">
    <property type="nucleotide sequence ID" value="NZ_BAAAZS010000131.1"/>
</dbReference>